<name>A0A5K4F679_SCHMA</name>
<organism evidence="19 20">
    <name type="scientific">Schistosoma mansoni</name>
    <name type="common">Blood fluke</name>
    <dbReference type="NCBI Taxonomy" id="6183"/>
    <lineage>
        <taxon>Eukaryota</taxon>
        <taxon>Metazoa</taxon>
        <taxon>Spiralia</taxon>
        <taxon>Lophotrochozoa</taxon>
        <taxon>Platyhelminthes</taxon>
        <taxon>Trematoda</taxon>
        <taxon>Digenea</taxon>
        <taxon>Strigeidida</taxon>
        <taxon>Schistosomatoidea</taxon>
        <taxon>Schistosomatidae</taxon>
        <taxon>Schistosoma</taxon>
    </lineage>
</organism>
<dbReference type="PANTHER" id="PTHR10166">
    <property type="entry name" value="VOLTAGE-DEPENDENT CALCIUM CHANNEL SUBUNIT ALPHA-2/DELTA-RELATED"/>
    <property type="match status" value="1"/>
</dbReference>
<reference evidence="19" key="1">
    <citation type="journal article" date="2012" name="PLoS Negl. Trop. Dis.">
        <title>A systematically improved high quality genome and transcriptome of the human blood fluke Schistosoma mansoni.</title>
        <authorList>
            <person name="Protasio A.V."/>
            <person name="Tsai I.J."/>
            <person name="Babbage A."/>
            <person name="Nichol S."/>
            <person name="Hunt M."/>
            <person name="Aslett M.A."/>
            <person name="De Silva N."/>
            <person name="Velarde G.S."/>
            <person name="Anderson T.J."/>
            <person name="Clark R.C."/>
            <person name="Davidson C."/>
            <person name="Dillon G.P."/>
            <person name="Holroyd N.E."/>
            <person name="LoVerde P.T."/>
            <person name="Lloyd C."/>
            <person name="McQuillan J."/>
            <person name="Oliveira G."/>
            <person name="Otto T.D."/>
            <person name="Parker-Manuel S.J."/>
            <person name="Quail M.A."/>
            <person name="Wilson R.A."/>
            <person name="Zerlotini A."/>
            <person name="Dunne D.W."/>
            <person name="Berriman M."/>
        </authorList>
    </citation>
    <scope>NUCLEOTIDE SEQUENCE [LARGE SCALE GENOMIC DNA]</scope>
    <source>
        <strain evidence="19">Puerto Rican</strain>
    </source>
</reference>
<comment type="subcellular location">
    <subcellularLocation>
        <location evidence="1">Membrane</location>
        <topology evidence="1">Single-pass type I membrane protein</topology>
    </subcellularLocation>
</comment>
<dbReference type="InterPro" id="IPR051173">
    <property type="entry name" value="Ca_channel_alpha-2/delta"/>
</dbReference>
<evidence type="ECO:0000256" key="16">
    <source>
        <dbReference type="SAM" id="MobiDB-lite"/>
    </source>
</evidence>
<keyword evidence="5" id="KW-0812">Transmembrane</keyword>
<evidence type="ECO:0000256" key="2">
    <source>
        <dbReference type="ARBA" id="ARBA00022448"/>
    </source>
</evidence>
<feature type="domain" description="VWFA" evidence="18">
    <location>
        <begin position="225"/>
        <end position="422"/>
    </location>
</feature>
<evidence type="ECO:0000259" key="18">
    <source>
        <dbReference type="PROSITE" id="PS50234"/>
    </source>
</evidence>
<keyword evidence="13" id="KW-1015">Disulfide bond</keyword>
<feature type="signal peptide" evidence="17">
    <location>
        <begin position="1"/>
        <end position="24"/>
    </location>
</feature>
<feature type="chain" id="PRO_5024372305" evidence="17">
    <location>
        <begin position="25"/>
        <end position="1461"/>
    </location>
</feature>
<keyword evidence="10" id="KW-1133">Transmembrane helix</keyword>
<accession>A0A5K4F679</accession>
<dbReference type="AlphaFoldDB" id="A0A5K4F679"/>
<dbReference type="InParanoid" id="A0A5K4F679"/>
<keyword evidence="3" id="KW-0109">Calcium transport</keyword>
<keyword evidence="6" id="KW-0479">Metal-binding</keyword>
<dbReference type="PROSITE" id="PS50234">
    <property type="entry name" value="VWFA"/>
    <property type="match status" value="1"/>
</dbReference>
<dbReference type="SUPFAM" id="SSF53300">
    <property type="entry name" value="vWA-like"/>
    <property type="match status" value="1"/>
</dbReference>
<sequence>MCSRFSIVIFFGIVLSLFQLDVAGNYNLQNAKLFFKNVFHNTAKKLAFINVYKLELTRHSISLEQFNLSSEVVNYAERIGRIIKAMENSLKTLVSWTEEEVSKYSWNPKLKPDIIKYNDLRELKLGDKRLVDAPGYHFKIMPNKSGVHLPVEVYNGDSTVFHTLRWTDVLDSIFPTEPNLHFTYFASFTGILRVYPAFPWRQQNVDMFDVRRRSWFIQGSSVPKDLFILLDTSGSMTGQSLKLANLSAQKLIEALDVDDYFTVAHFPGAKDHVAPMIVTANNESEPICFNSFVQATRRNKLRLFYDLSTLKARGYSDFPASLKFAYEMFRNLTESARGDRGKELRNKILVLLTDNAFVFDESVLSQLKQQKSNITTFIYSLGEPVGAAYEHKMKACATNDYYQYLPTVGAVSNLMKDFHEKSTQIRFGPNASPLPTEVILHGASDVLHTNQYKGTGLMVSISIPVYNRTEKLQFLGLMGTELPIELMMNGLPQSKLYPTGYAFVVNTNGYLVFHPGLIPEYPWLDDSPYLDFLDVEFNVYGSKTLIRKKLIDNARGSEQIIDFIKVSDNVHTYVKPRLYSFTRLSNTDFGVAFVMPTDQQLFLSIPKSIKSKITTDGSGNYMIDDVLIKNLIKKAKIILPWKALDVYMKINDHVFNLETPNEHMVLHRDEDDQINVKTTLVDEKEEEYEITNRKETVMEDEEEQQQFKASTSLNDEFISMENEFLSSQLNDTFCVNNTNCLIQDSFLRKLIIRSTLSSSKVNDESENTPDIKNFNGSSSIILTDQIKETTRVLQSSESITPPSSPRSETSVGVSDIRIDKNRSSIQTPVENTRPMDKKPITTEVNMSVGFESTTIATTATTATTSATSVLLRSPNDITSQSTLDMTKNEVDVNNDGVGSDRLITEQNNEIRNFLEKIRNINSSQTELLSQILLEIMIAEKDVSESAESIKLNSPIISRTIALNTGLIWTIPINTNEQFYNELKHWPDSPIFQRVYDSFNLIFWVRLRMNEDSTKPIENPVVTEDNSNSLLQSNTKQIIDNDTINITAQTSENQLQITPTTTNSTINSTKEEQNLNQVDGSKNIRNKDEVIDDYKHSHIEIDEYFDESLPTLNDDETVENMESMNETIMNSQDNTALPVTIFTSITITQGPNDYKAGVMGITLEPDYLSEQLNMIPECSVTQSNKLCYLLEDAANIIAVNNKLLYYQIGQFLGYIDPDLMNSLVQNHVYGVLKDYDFEGTCFPREDMLETTSPGIHPIPSILMYTQSLFNVRVWLDRLLTVGSVSVFITRAFIMGMIRIIAVSGDLNDDVDPQNKPYQCIKLIHRYYSLNGELYGTRNPSINVGFNHRIQGFISCPQQRNRDWSVQSIIGTNLLLLITDPIFAECEKKTHINRLRRDPVKDVGTDVCETSRAPRYRRQSQKWTLFPNDDKNPPQCSSTDRLKISLYIVISLNIFSFFLSLYY</sequence>
<dbReference type="Pfam" id="PF08473">
    <property type="entry name" value="VGCC_alpha2"/>
    <property type="match status" value="1"/>
</dbReference>
<evidence type="ECO:0000313" key="20">
    <source>
        <dbReference type="WBParaSite" id="Smp_307880.1"/>
    </source>
</evidence>
<evidence type="ECO:0000256" key="7">
    <source>
        <dbReference type="ARBA" id="ARBA00022729"/>
    </source>
</evidence>
<dbReference type="InterPro" id="IPR013680">
    <property type="entry name" value="VDCC_a2/dsu"/>
</dbReference>
<evidence type="ECO:0000256" key="17">
    <source>
        <dbReference type="SAM" id="SignalP"/>
    </source>
</evidence>
<dbReference type="GO" id="GO:0046872">
    <property type="term" value="F:metal ion binding"/>
    <property type="evidence" value="ECO:0007669"/>
    <property type="project" value="UniProtKB-KW"/>
</dbReference>
<dbReference type="InterPro" id="IPR002035">
    <property type="entry name" value="VWF_A"/>
</dbReference>
<dbReference type="STRING" id="6183.A0A5K4F679"/>
<evidence type="ECO:0000256" key="9">
    <source>
        <dbReference type="ARBA" id="ARBA00022882"/>
    </source>
</evidence>
<keyword evidence="2" id="KW-0813">Transport</keyword>
<proteinExistence type="predicted"/>
<dbReference type="Gene3D" id="3.30.450.20">
    <property type="entry name" value="PAS domain"/>
    <property type="match status" value="1"/>
</dbReference>
<feature type="compositionally biased region" description="Polar residues" evidence="16">
    <location>
        <begin position="793"/>
        <end position="812"/>
    </location>
</feature>
<evidence type="ECO:0000256" key="12">
    <source>
        <dbReference type="ARBA" id="ARBA00023136"/>
    </source>
</evidence>
<dbReference type="Pfam" id="PF08399">
    <property type="entry name" value="VWA_N"/>
    <property type="match status" value="1"/>
</dbReference>
<feature type="region of interest" description="Disordered" evidence="16">
    <location>
        <begin position="793"/>
        <end position="814"/>
    </location>
</feature>
<keyword evidence="19" id="KW-1185">Reference proteome</keyword>
<evidence type="ECO:0000256" key="3">
    <source>
        <dbReference type="ARBA" id="ARBA00022568"/>
    </source>
</evidence>
<evidence type="ECO:0000256" key="11">
    <source>
        <dbReference type="ARBA" id="ARBA00023065"/>
    </source>
</evidence>
<dbReference type="Proteomes" id="UP000008854">
    <property type="component" value="Unassembled WGS sequence"/>
</dbReference>
<keyword evidence="12" id="KW-0472">Membrane</keyword>
<keyword evidence="15" id="KW-0407">Ion channel</keyword>
<evidence type="ECO:0000256" key="13">
    <source>
        <dbReference type="ARBA" id="ARBA00023157"/>
    </source>
</evidence>
<dbReference type="InterPro" id="IPR013608">
    <property type="entry name" value="VWA_N"/>
</dbReference>
<keyword evidence="7 17" id="KW-0732">Signal</keyword>
<dbReference type="GO" id="GO:0005891">
    <property type="term" value="C:voltage-gated calcium channel complex"/>
    <property type="evidence" value="ECO:0007669"/>
    <property type="project" value="TreeGrafter"/>
</dbReference>
<dbReference type="SMART" id="SM00327">
    <property type="entry name" value="VWA"/>
    <property type="match status" value="1"/>
</dbReference>
<protein>
    <submittedName>
        <fullName evidence="20">VWFA domain-containing protein</fullName>
    </submittedName>
</protein>
<evidence type="ECO:0000256" key="8">
    <source>
        <dbReference type="ARBA" id="ARBA00022837"/>
    </source>
</evidence>
<evidence type="ECO:0000256" key="14">
    <source>
        <dbReference type="ARBA" id="ARBA00023180"/>
    </source>
</evidence>
<dbReference type="GO" id="GO:0005245">
    <property type="term" value="F:voltage-gated calcium channel activity"/>
    <property type="evidence" value="ECO:0007669"/>
    <property type="project" value="TreeGrafter"/>
</dbReference>
<keyword evidence="11" id="KW-0406">Ion transport</keyword>
<dbReference type="WBParaSite" id="Smp_307880.1">
    <property type="protein sequence ID" value="Smp_307880.1"/>
    <property type="gene ID" value="Smp_307880"/>
</dbReference>
<evidence type="ECO:0000256" key="15">
    <source>
        <dbReference type="ARBA" id="ARBA00023303"/>
    </source>
</evidence>
<evidence type="ECO:0000313" key="19">
    <source>
        <dbReference type="Proteomes" id="UP000008854"/>
    </source>
</evidence>
<keyword evidence="9" id="KW-0851">Voltage-gated channel</keyword>
<keyword evidence="4" id="KW-0107">Calcium channel</keyword>
<reference evidence="20" key="2">
    <citation type="submission" date="2019-11" db="UniProtKB">
        <authorList>
            <consortium name="WormBaseParasite"/>
        </authorList>
    </citation>
    <scope>IDENTIFICATION</scope>
    <source>
        <strain evidence="20">Puerto Rican</strain>
    </source>
</reference>
<evidence type="ECO:0000256" key="10">
    <source>
        <dbReference type="ARBA" id="ARBA00022989"/>
    </source>
</evidence>
<evidence type="ECO:0000256" key="5">
    <source>
        <dbReference type="ARBA" id="ARBA00022692"/>
    </source>
</evidence>
<dbReference type="PANTHER" id="PTHR10166:SF67">
    <property type="entry name" value="VWFA DOMAIN-CONTAINING PROTEIN"/>
    <property type="match status" value="1"/>
</dbReference>
<dbReference type="InterPro" id="IPR036465">
    <property type="entry name" value="vWFA_dom_sf"/>
</dbReference>
<keyword evidence="8" id="KW-0106">Calcium</keyword>
<evidence type="ECO:0000256" key="1">
    <source>
        <dbReference type="ARBA" id="ARBA00004479"/>
    </source>
</evidence>
<evidence type="ECO:0000256" key="6">
    <source>
        <dbReference type="ARBA" id="ARBA00022723"/>
    </source>
</evidence>
<dbReference type="Pfam" id="PF00092">
    <property type="entry name" value="VWA"/>
    <property type="match status" value="1"/>
</dbReference>
<keyword evidence="14" id="KW-0325">Glycoprotein</keyword>
<evidence type="ECO:0000256" key="4">
    <source>
        <dbReference type="ARBA" id="ARBA00022673"/>
    </source>
</evidence>
<dbReference type="Gene3D" id="3.40.50.410">
    <property type="entry name" value="von Willebrand factor, type A domain"/>
    <property type="match status" value="1"/>
</dbReference>